<keyword evidence="3" id="KW-1185">Reference proteome</keyword>
<dbReference type="AlphaFoldDB" id="A0A5Q2N0J9"/>
<feature type="domain" description="Peptidase M28" evidence="1">
    <location>
        <begin position="239"/>
        <end position="431"/>
    </location>
</feature>
<dbReference type="GO" id="GO:0006508">
    <property type="term" value="P:proteolysis"/>
    <property type="evidence" value="ECO:0007669"/>
    <property type="project" value="InterPro"/>
</dbReference>
<dbReference type="Proteomes" id="UP000366051">
    <property type="component" value="Chromosome"/>
</dbReference>
<evidence type="ECO:0000313" key="2">
    <source>
        <dbReference type="EMBL" id="QGG47841.1"/>
    </source>
</evidence>
<evidence type="ECO:0000313" key="3">
    <source>
        <dbReference type="Proteomes" id="UP000366051"/>
    </source>
</evidence>
<reference evidence="3" key="1">
    <citation type="submission" date="2019-11" db="EMBL/GenBank/DDBJ databases">
        <title>Genome sequence of Heliorestis convoluta strain HH, an alkaliphilic and minimalistic phototrophic bacterium from a soda lake in Egypt.</title>
        <authorList>
            <person name="Dewey E.D."/>
            <person name="Stokes L.M."/>
            <person name="Burchell B.M."/>
            <person name="Shaffer K.N."/>
            <person name="Huntington A.M."/>
            <person name="Baker J.M."/>
            <person name="Nadendla S."/>
            <person name="Giglio M.G."/>
            <person name="Touchman J.W."/>
            <person name="Blankenship R.E."/>
            <person name="Madigan M.T."/>
            <person name="Sattley W.M."/>
        </authorList>
    </citation>
    <scope>NUCLEOTIDE SEQUENCE [LARGE SCALE GENOMIC DNA]</scope>
    <source>
        <strain evidence="3">HH</strain>
    </source>
</reference>
<sequence>MIPVLPWARRKGFEGIHVKIVVRQKSNRSNLLFFFQDNPQGEIILFNRGSLEREAFMVIGKGKGVNPWGERPPRATVDRMSEDSIIEDKSSVETEKQSSSPLSRRNFLLGGATALGLSLTATGWYWGHHLLHGPTSDVMLPIEAMARDGKSASVSGLSGMMEHIATLSQPVYEGRLAGTAGEARAGEYIARLWERWGLEPRGEASTYFQTFPIPPLTIVEEGERARLQAVAGAMKVADNLIGFLPGRDPFLRHEVIILSAHYDHLGQWGDRLYRGANDNGSGIAILLELSRLMVQQRPRRSVAFIAFSGEEAGLFGSRHFTNAPTLSLDQVIGLINLDTVANGRTDEFIYWSSAPLPWQDTIHQVAEACQIRIRHQVTDRNSSDHRPFEEKGVPAITVLSDSWLHKNHTPEDDITLINPEKLQKITDWTYQFIYALADEGDRVGR</sequence>
<dbReference type="EMBL" id="CP045875">
    <property type="protein sequence ID" value="QGG47841.1"/>
    <property type="molecule type" value="Genomic_DNA"/>
</dbReference>
<dbReference type="GO" id="GO:0008235">
    <property type="term" value="F:metalloexopeptidase activity"/>
    <property type="evidence" value="ECO:0007669"/>
    <property type="project" value="InterPro"/>
</dbReference>
<organism evidence="2 3">
    <name type="scientific">Heliorestis convoluta</name>
    <dbReference type="NCBI Taxonomy" id="356322"/>
    <lineage>
        <taxon>Bacteria</taxon>
        <taxon>Bacillati</taxon>
        <taxon>Bacillota</taxon>
        <taxon>Clostridia</taxon>
        <taxon>Eubacteriales</taxon>
        <taxon>Heliobacteriaceae</taxon>
        <taxon>Heliorestis</taxon>
    </lineage>
</organism>
<protein>
    <submittedName>
        <fullName evidence="2">Peptidase M28</fullName>
    </submittedName>
</protein>
<proteinExistence type="predicted"/>
<dbReference type="InterPro" id="IPR045175">
    <property type="entry name" value="M28_fam"/>
</dbReference>
<evidence type="ECO:0000259" key="1">
    <source>
        <dbReference type="Pfam" id="PF04389"/>
    </source>
</evidence>
<dbReference type="PANTHER" id="PTHR12147:SF26">
    <property type="entry name" value="PEPTIDASE M28 DOMAIN-CONTAINING PROTEIN"/>
    <property type="match status" value="1"/>
</dbReference>
<dbReference type="InterPro" id="IPR007484">
    <property type="entry name" value="Peptidase_M28"/>
</dbReference>
<gene>
    <name evidence="2" type="ORF">FTV88_1743</name>
</gene>
<name>A0A5Q2N0J9_9FIRM</name>
<dbReference type="SUPFAM" id="SSF53187">
    <property type="entry name" value="Zn-dependent exopeptidases"/>
    <property type="match status" value="1"/>
</dbReference>
<dbReference type="KEGG" id="hcv:FTV88_1743"/>
<dbReference type="Pfam" id="PF04389">
    <property type="entry name" value="Peptidase_M28"/>
    <property type="match status" value="1"/>
</dbReference>
<accession>A0A5Q2N0J9</accession>
<dbReference type="OrthoDB" id="233977at2"/>
<dbReference type="PANTHER" id="PTHR12147">
    <property type="entry name" value="METALLOPEPTIDASE M28 FAMILY MEMBER"/>
    <property type="match status" value="1"/>
</dbReference>
<dbReference type="Gene3D" id="3.40.630.10">
    <property type="entry name" value="Zn peptidases"/>
    <property type="match status" value="1"/>
</dbReference>